<name>A0A9D1YVS7_9MICO</name>
<reference evidence="1" key="1">
    <citation type="journal article" date="2021" name="PeerJ">
        <title>Extensive microbial diversity within the chicken gut microbiome revealed by metagenomics and culture.</title>
        <authorList>
            <person name="Gilroy R."/>
            <person name="Ravi A."/>
            <person name="Getino M."/>
            <person name="Pursley I."/>
            <person name="Horton D.L."/>
            <person name="Alikhan N.F."/>
            <person name="Baker D."/>
            <person name="Gharbi K."/>
            <person name="Hall N."/>
            <person name="Watson M."/>
            <person name="Adriaenssens E.M."/>
            <person name="Foster-Nyarko E."/>
            <person name="Jarju S."/>
            <person name="Secka A."/>
            <person name="Antonio M."/>
            <person name="Oren A."/>
            <person name="Chaudhuri R.R."/>
            <person name="La Ragione R."/>
            <person name="Hildebrand F."/>
            <person name="Pallen M.J."/>
        </authorList>
    </citation>
    <scope>NUCLEOTIDE SEQUENCE</scope>
    <source>
        <strain evidence="1">ChiGjej1B1-98</strain>
    </source>
</reference>
<proteinExistence type="predicted"/>
<accession>A0A9D1YVS7</accession>
<sequence length="61" mass="6956">MADAIDLVRSKRQSDGRWLQGRPLDGIVWSITDAGEGEPSKWITLQALRVLRWWDAARHVA</sequence>
<protein>
    <submittedName>
        <fullName evidence="1">Uncharacterized protein</fullName>
    </submittedName>
</protein>
<organism evidence="1 2">
    <name type="scientific">Candidatus Agrococcus pullicola</name>
    <dbReference type="NCBI Taxonomy" id="2838429"/>
    <lineage>
        <taxon>Bacteria</taxon>
        <taxon>Bacillati</taxon>
        <taxon>Actinomycetota</taxon>
        <taxon>Actinomycetes</taxon>
        <taxon>Micrococcales</taxon>
        <taxon>Microbacteriaceae</taxon>
        <taxon>Agrococcus</taxon>
    </lineage>
</organism>
<comment type="caution">
    <text evidence="1">The sequence shown here is derived from an EMBL/GenBank/DDBJ whole genome shotgun (WGS) entry which is preliminary data.</text>
</comment>
<dbReference type="Proteomes" id="UP000824005">
    <property type="component" value="Unassembled WGS sequence"/>
</dbReference>
<evidence type="ECO:0000313" key="1">
    <source>
        <dbReference type="EMBL" id="HIY66749.1"/>
    </source>
</evidence>
<reference evidence="1" key="2">
    <citation type="submission" date="2021-04" db="EMBL/GenBank/DDBJ databases">
        <authorList>
            <person name="Gilroy R."/>
        </authorList>
    </citation>
    <scope>NUCLEOTIDE SEQUENCE</scope>
    <source>
        <strain evidence="1">ChiGjej1B1-98</strain>
    </source>
</reference>
<dbReference type="EMBL" id="DXDC01000324">
    <property type="protein sequence ID" value="HIY66749.1"/>
    <property type="molecule type" value="Genomic_DNA"/>
</dbReference>
<dbReference type="AlphaFoldDB" id="A0A9D1YVS7"/>
<gene>
    <name evidence="1" type="ORF">H9830_10790</name>
</gene>
<evidence type="ECO:0000313" key="2">
    <source>
        <dbReference type="Proteomes" id="UP000824005"/>
    </source>
</evidence>